<reference evidence="1" key="1">
    <citation type="journal article" date="2019" name="bioRxiv">
        <title>The Genome of the Zebra Mussel, Dreissena polymorpha: A Resource for Invasive Species Research.</title>
        <authorList>
            <person name="McCartney M.A."/>
            <person name="Auch B."/>
            <person name="Kono T."/>
            <person name="Mallez S."/>
            <person name="Zhang Y."/>
            <person name="Obille A."/>
            <person name="Becker A."/>
            <person name="Abrahante J.E."/>
            <person name="Garbe J."/>
            <person name="Badalamenti J.P."/>
            <person name="Herman A."/>
            <person name="Mangelson H."/>
            <person name="Liachko I."/>
            <person name="Sullivan S."/>
            <person name="Sone E.D."/>
            <person name="Koren S."/>
            <person name="Silverstein K.A.T."/>
            <person name="Beckman K.B."/>
            <person name="Gohl D.M."/>
        </authorList>
    </citation>
    <scope>NUCLEOTIDE SEQUENCE</scope>
    <source>
        <strain evidence="1">Duluth1</strain>
        <tissue evidence="1">Whole animal</tissue>
    </source>
</reference>
<keyword evidence="2" id="KW-1185">Reference proteome</keyword>
<dbReference type="AlphaFoldDB" id="A0A9D4I675"/>
<comment type="caution">
    <text evidence="1">The sequence shown here is derived from an EMBL/GenBank/DDBJ whole genome shotgun (WGS) entry which is preliminary data.</text>
</comment>
<dbReference type="EMBL" id="JAIWYP010000010">
    <property type="protein sequence ID" value="KAH3748062.1"/>
    <property type="molecule type" value="Genomic_DNA"/>
</dbReference>
<name>A0A9D4I675_DREPO</name>
<sequence length="50" mass="5862">KSSKFPGTRTSNCCLWWRSKERSHSGNQTGDFPIAWWTPYQLHHGDLSLR</sequence>
<reference evidence="1" key="2">
    <citation type="submission" date="2020-11" db="EMBL/GenBank/DDBJ databases">
        <authorList>
            <person name="McCartney M.A."/>
            <person name="Auch B."/>
            <person name="Kono T."/>
            <person name="Mallez S."/>
            <person name="Becker A."/>
            <person name="Gohl D.M."/>
            <person name="Silverstein K.A.T."/>
            <person name="Koren S."/>
            <person name="Bechman K.B."/>
            <person name="Herman A."/>
            <person name="Abrahante J.E."/>
            <person name="Garbe J."/>
        </authorList>
    </citation>
    <scope>NUCLEOTIDE SEQUENCE</scope>
    <source>
        <strain evidence="1">Duluth1</strain>
        <tissue evidence="1">Whole animal</tissue>
    </source>
</reference>
<organism evidence="1 2">
    <name type="scientific">Dreissena polymorpha</name>
    <name type="common">Zebra mussel</name>
    <name type="synonym">Mytilus polymorpha</name>
    <dbReference type="NCBI Taxonomy" id="45954"/>
    <lineage>
        <taxon>Eukaryota</taxon>
        <taxon>Metazoa</taxon>
        <taxon>Spiralia</taxon>
        <taxon>Lophotrochozoa</taxon>
        <taxon>Mollusca</taxon>
        <taxon>Bivalvia</taxon>
        <taxon>Autobranchia</taxon>
        <taxon>Heteroconchia</taxon>
        <taxon>Euheterodonta</taxon>
        <taxon>Imparidentia</taxon>
        <taxon>Neoheterodontei</taxon>
        <taxon>Myida</taxon>
        <taxon>Dreissenoidea</taxon>
        <taxon>Dreissenidae</taxon>
        <taxon>Dreissena</taxon>
    </lineage>
</organism>
<evidence type="ECO:0000313" key="2">
    <source>
        <dbReference type="Proteomes" id="UP000828390"/>
    </source>
</evidence>
<accession>A0A9D4I675</accession>
<gene>
    <name evidence="1" type="ORF">DPMN_182499</name>
</gene>
<feature type="non-terminal residue" evidence="1">
    <location>
        <position position="50"/>
    </location>
</feature>
<proteinExistence type="predicted"/>
<dbReference type="Proteomes" id="UP000828390">
    <property type="component" value="Unassembled WGS sequence"/>
</dbReference>
<protein>
    <submittedName>
        <fullName evidence="1">Uncharacterized protein</fullName>
    </submittedName>
</protein>
<evidence type="ECO:0000313" key="1">
    <source>
        <dbReference type="EMBL" id="KAH3748062.1"/>
    </source>
</evidence>